<keyword evidence="5" id="KW-1185">Reference proteome</keyword>
<dbReference type="Gene3D" id="1.20.1600.10">
    <property type="entry name" value="Outer membrane efflux proteins (OEP)"/>
    <property type="match status" value="1"/>
</dbReference>
<comment type="subcellular location">
    <subcellularLocation>
        <location evidence="2">Cell outer membrane</location>
        <topology evidence="2">Lipid-anchor</topology>
    </subcellularLocation>
</comment>
<dbReference type="PANTHER" id="PTHR30203">
    <property type="entry name" value="OUTER MEMBRANE CATION EFFLUX PROTEIN"/>
    <property type="match status" value="1"/>
</dbReference>
<dbReference type="NCBIfam" id="TIGR01845">
    <property type="entry name" value="outer_NodT"/>
    <property type="match status" value="1"/>
</dbReference>
<proteinExistence type="inferred from homology"/>
<keyword evidence="2" id="KW-0812">Transmembrane</keyword>
<comment type="caution">
    <text evidence="4">The sequence shown here is derived from an EMBL/GenBank/DDBJ whole genome shotgun (WGS) entry which is preliminary data.</text>
</comment>
<feature type="compositionally biased region" description="Polar residues" evidence="3">
    <location>
        <begin position="506"/>
        <end position="530"/>
    </location>
</feature>
<keyword evidence="2" id="KW-0564">Palmitate</keyword>
<sequence length="530" mass="56297">MNIFKYQIAAATILLAGCTVGPNFTKPDAKLPGNWCASNCQATKSSVPSAPTAAPINAAWWTSFNDPELVALEQRVASSNLDLKVASLRLAESRAERSITAADEYPTVNGNVSATREQASSNGVLGLAGAIDPASSQGTAANGTGAGVAAFPAKGKGSGIAPFNLFQAGFDASWELDLWGRVRREVEAADASVTAQEDARRDLLMSTMAEVARDYIQLRGTQTDYAITMDNLNAAKDIERVTRERKANGLASELDVVQAASQVSAESALLPSLTQQEDETINRLSFLLGEAPGALRTELEATKPIPPVPPAVPLGIPSDLARRRPDIREAEANLHQATAEIGVATADFYPSITLSGSAGLQALQFSQLGNWGSRQFSFGPSLSLPIFEGGRLKATLNLRKEQQQEAAINYQRVVLSAWHDIDNALTEYSSQQLSHDQLQATVVDDQKALKLAQTQYTAGTGSFLQVLDAERSLLSAQQNLTDNTTQISTTLVSLYKALGGGWESTYPESTTADSSSTPAQAQTSGKPSHA</sequence>
<dbReference type="EMBL" id="JADIKE010000032">
    <property type="protein sequence ID" value="MBM7125321.1"/>
    <property type="molecule type" value="Genomic_DNA"/>
</dbReference>
<dbReference type="Gene3D" id="2.20.200.10">
    <property type="entry name" value="Outer membrane efflux proteins (OEP)"/>
    <property type="match status" value="1"/>
</dbReference>
<evidence type="ECO:0000256" key="2">
    <source>
        <dbReference type="RuleBase" id="RU362097"/>
    </source>
</evidence>
<dbReference type="PANTHER" id="PTHR30203:SF25">
    <property type="entry name" value="OUTER MEMBRANE PROTEIN-RELATED"/>
    <property type="match status" value="1"/>
</dbReference>
<gene>
    <name evidence="4" type="ORF">ISP19_07990</name>
</gene>
<dbReference type="PROSITE" id="PS51257">
    <property type="entry name" value="PROKAR_LIPOPROTEIN"/>
    <property type="match status" value="1"/>
</dbReference>
<dbReference type="Pfam" id="PF02321">
    <property type="entry name" value="OEP"/>
    <property type="match status" value="2"/>
</dbReference>
<dbReference type="InterPro" id="IPR003423">
    <property type="entry name" value="OMP_efflux"/>
</dbReference>
<keyword evidence="2" id="KW-0449">Lipoprotein</keyword>
<keyword evidence="2" id="KW-0472">Membrane</keyword>
<dbReference type="RefSeq" id="WP_204680846.1">
    <property type="nucleotide sequence ID" value="NZ_BSNR01000010.1"/>
</dbReference>
<evidence type="ECO:0000256" key="1">
    <source>
        <dbReference type="ARBA" id="ARBA00007613"/>
    </source>
</evidence>
<name>A0ABS2K277_9GAMM</name>
<dbReference type="Proteomes" id="UP001430149">
    <property type="component" value="Unassembled WGS sequence"/>
</dbReference>
<protein>
    <submittedName>
        <fullName evidence="4">Efflux transporter outer membrane subunit</fullName>
    </submittedName>
</protein>
<organism evidence="4 5">
    <name type="scientific">Dyella flava</name>
    <dbReference type="NCBI Taxonomy" id="1920170"/>
    <lineage>
        <taxon>Bacteria</taxon>
        <taxon>Pseudomonadati</taxon>
        <taxon>Pseudomonadota</taxon>
        <taxon>Gammaproteobacteria</taxon>
        <taxon>Lysobacterales</taxon>
        <taxon>Rhodanobacteraceae</taxon>
        <taxon>Dyella</taxon>
    </lineage>
</organism>
<evidence type="ECO:0000313" key="4">
    <source>
        <dbReference type="EMBL" id="MBM7125321.1"/>
    </source>
</evidence>
<keyword evidence="2" id="KW-1134">Transmembrane beta strand</keyword>
<dbReference type="InterPro" id="IPR010131">
    <property type="entry name" value="MdtP/NodT-like"/>
</dbReference>
<feature type="region of interest" description="Disordered" evidence="3">
    <location>
        <begin position="505"/>
        <end position="530"/>
    </location>
</feature>
<evidence type="ECO:0000313" key="5">
    <source>
        <dbReference type="Proteomes" id="UP001430149"/>
    </source>
</evidence>
<comment type="similarity">
    <text evidence="1 2">Belongs to the outer membrane factor (OMF) (TC 1.B.17) family.</text>
</comment>
<evidence type="ECO:0000256" key="3">
    <source>
        <dbReference type="SAM" id="MobiDB-lite"/>
    </source>
</evidence>
<dbReference type="SUPFAM" id="SSF56954">
    <property type="entry name" value="Outer membrane efflux proteins (OEP)"/>
    <property type="match status" value="1"/>
</dbReference>
<reference evidence="4" key="1">
    <citation type="submission" date="2020-10" db="EMBL/GenBank/DDBJ databases">
        <title>Phylogeny of dyella-like bacteria.</title>
        <authorList>
            <person name="Fu J."/>
        </authorList>
    </citation>
    <scope>NUCLEOTIDE SEQUENCE</scope>
    <source>
        <strain evidence="4">DHOC52</strain>
    </source>
</reference>
<accession>A0ABS2K277</accession>